<comment type="catalytic activity">
    <reaction evidence="6">
        <text>a 2-oxocarboxylate + 2 oxidized [2Fe-2S]-[ferredoxin] + CoA = an acyl-CoA + 2 reduced [2Fe-2S]-[ferredoxin] + CO2 + H(+)</text>
        <dbReference type="Rhea" id="RHEA:42316"/>
        <dbReference type="Rhea" id="RHEA-COMP:10000"/>
        <dbReference type="Rhea" id="RHEA-COMP:10001"/>
        <dbReference type="ChEBI" id="CHEBI:15378"/>
        <dbReference type="ChEBI" id="CHEBI:16526"/>
        <dbReference type="ChEBI" id="CHEBI:33737"/>
        <dbReference type="ChEBI" id="CHEBI:33738"/>
        <dbReference type="ChEBI" id="CHEBI:35179"/>
        <dbReference type="ChEBI" id="CHEBI:57287"/>
        <dbReference type="ChEBI" id="CHEBI:58342"/>
        <dbReference type="EC" id="1.2.7.11"/>
    </reaction>
</comment>
<dbReference type="SUPFAM" id="SSF52922">
    <property type="entry name" value="TK C-terminal domain-like"/>
    <property type="match status" value="1"/>
</dbReference>
<dbReference type="GO" id="GO:0019164">
    <property type="term" value="F:pyruvate synthase activity"/>
    <property type="evidence" value="ECO:0007669"/>
    <property type="project" value="UniProtKB-ARBA"/>
</dbReference>
<dbReference type="FunFam" id="3.40.50.920:FF:000001">
    <property type="entry name" value="Pyruvate dehydrogenase E1 beta subunit"/>
    <property type="match status" value="1"/>
</dbReference>
<evidence type="ECO:0000259" key="7">
    <source>
        <dbReference type="SMART" id="SM00861"/>
    </source>
</evidence>
<evidence type="ECO:0000256" key="5">
    <source>
        <dbReference type="ARBA" id="ARBA00023052"/>
    </source>
</evidence>
<protein>
    <recommendedName>
        <fullName evidence="3">2-oxoacid oxidoreductase (ferredoxin)</fullName>
        <ecNumber evidence="3">1.2.7.11</ecNumber>
    </recommendedName>
</protein>
<dbReference type="AlphaFoldDB" id="A0A7J3SKJ7"/>
<accession>A0A7J3SKJ7</accession>
<dbReference type="SMART" id="SM00861">
    <property type="entry name" value="Transket_pyr"/>
    <property type="match status" value="1"/>
</dbReference>
<evidence type="ECO:0000256" key="2">
    <source>
        <dbReference type="ARBA" id="ARBA00011631"/>
    </source>
</evidence>
<evidence type="ECO:0000313" key="8">
    <source>
        <dbReference type="EMBL" id="HGZ60096.1"/>
    </source>
</evidence>
<proteinExistence type="predicted"/>
<comment type="subunit">
    <text evidence="2">Heterodimer composed of an alpha and a beta subunit.</text>
</comment>
<feature type="domain" description="Transketolase-like pyrimidine-binding" evidence="7">
    <location>
        <begin position="4"/>
        <end position="179"/>
    </location>
</feature>
<evidence type="ECO:0000256" key="1">
    <source>
        <dbReference type="ARBA" id="ARBA00001964"/>
    </source>
</evidence>
<name>A0A7J3SKJ7_9CREN</name>
<comment type="cofactor">
    <cofactor evidence="1">
        <name>thiamine diphosphate</name>
        <dbReference type="ChEBI" id="CHEBI:58937"/>
    </cofactor>
</comment>
<evidence type="ECO:0000256" key="6">
    <source>
        <dbReference type="ARBA" id="ARBA00048893"/>
    </source>
</evidence>
<dbReference type="Gene3D" id="3.40.50.920">
    <property type="match status" value="1"/>
</dbReference>
<dbReference type="InterPro" id="IPR005475">
    <property type="entry name" value="Transketolase-like_Pyr-bd"/>
</dbReference>
<organism evidence="8">
    <name type="scientific">Fervidicoccus fontis</name>
    <dbReference type="NCBI Taxonomy" id="683846"/>
    <lineage>
        <taxon>Archaea</taxon>
        <taxon>Thermoproteota</taxon>
        <taxon>Thermoprotei</taxon>
        <taxon>Fervidicoccales</taxon>
        <taxon>Fervidicoccaceae</taxon>
        <taxon>Fervidicoccus</taxon>
    </lineage>
</organism>
<comment type="caution">
    <text evidence="8">The sequence shown here is derived from an EMBL/GenBank/DDBJ whole genome shotgun (WGS) entry which is preliminary data.</text>
</comment>
<dbReference type="Pfam" id="PF02780">
    <property type="entry name" value="Transketolase_C"/>
    <property type="match status" value="1"/>
</dbReference>
<evidence type="ECO:0000256" key="4">
    <source>
        <dbReference type="ARBA" id="ARBA00023002"/>
    </source>
</evidence>
<dbReference type="PANTHER" id="PTHR43257:SF2">
    <property type="entry name" value="PYRUVATE DEHYDROGENASE E1 COMPONENT SUBUNIT BETA"/>
    <property type="match status" value="1"/>
</dbReference>
<gene>
    <name evidence="8" type="ORF">ENW83_02670</name>
</gene>
<dbReference type="CDD" id="cd07036">
    <property type="entry name" value="TPP_PYR_E1-PDHc-beta_like"/>
    <property type="match status" value="1"/>
</dbReference>
<dbReference type="NCBIfam" id="NF006667">
    <property type="entry name" value="PRK09212.1"/>
    <property type="match status" value="1"/>
</dbReference>
<dbReference type="Pfam" id="PF02779">
    <property type="entry name" value="Transket_pyr"/>
    <property type="match status" value="1"/>
</dbReference>
<dbReference type="FunFam" id="3.40.50.970:FF:000001">
    <property type="entry name" value="Pyruvate dehydrogenase E1 beta subunit"/>
    <property type="match status" value="1"/>
</dbReference>
<reference evidence="8" key="1">
    <citation type="journal article" date="2020" name="mSystems">
        <title>Genome- and Community-Level Interaction Insights into Carbon Utilization and Element Cycling Functions of Hydrothermarchaeota in Hydrothermal Sediment.</title>
        <authorList>
            <person name="Zhou Z."/>
            <person name="Liu Y."/>
            <person name="Xu W."/>
            <person name="Pan J."/>
            <person name="Luo Z.H."/>
            <person name="Li M."/>
        </authorList>
    </citation>
    <scope>NUCLEOTIDE SEQUENCE [LARGE SCALE GENOMIC DNA]</scope>
    <source>
        <strain evidence="8">SpSt-885</strain>
    </source>
</reference>
<dbReference type="EC" id="1.2.7.11" evidence="3"/>
<dbReference type="SUPFAM" id="SSF52518">
    <property type="entry name" value="Thiamin diphosphate-binding fold (THDP-binding)"/>
    <property type="match status" value="1"/>
</dbReference>
<sequence>MAKMKFMEAIRETIRQEMAADPFLFLIGEDVGKYGGERGVTGDLWYQFGDDRVRDAPISETAIVGCALGASMTGCRAIVEIPFNNFLGICMDQIFNQAAKIRYMSGGQAQVRLVIRAAMGGYVGAAAHHSDCLASWFVHIPGIKVVVPSMPDDAAGLLRASLRDGNPVIFFEHHGLYSVVGDVPDDPDFVVPLGKARLIREGSDCTVVATALQVHKSLEAASQLAAEGIDIEIVDPRTLDPLDQETILASVAKTRHVVIVHEEWVMNGYGSEIAAIIADKGIRYLDGPIKRVGAKHAPIPFSPPLENYVLPQVDDIVRAVKAAIRNEEPESRPPFEGA</sequence>
<dbReference type="InterPro" id="IPR029061">
    <property type="entry name" value="THDP-binding"/>
</dbReference>
<dbReference type="GO" id="GO:0018491">
    <property type="term" value="F:2-oxobutyrate synthase activity"/>
    <property type="evidence" value="ECO:0007669"/>
    <property type="project" value="UniProtKB-ARBA"/>
</dbReference>
<dbReference type="PANTHER" id="PTHR43257">
    <property type="entry name" value="PYRUVATE DEHYDROGENASE E1 COMPONENT BETA SUBUNIT"/>
    <property type="match status" value="1"/>
</dbReference>
<keyword evidence="5" id="KW-0786">Thiamine pyrophosphate</keyword>
<dbReference type="Gene3D" id="3.40.50.970">
    <property type="match status" value="1"/>
</dbReference>
<dbReference type="InterPro" id="IPR009014">
    <property type="entry name" value="Transketo_C/PFOR_II"/>
</dbReference>
<dbReference type="EMBL" id="DTLS01000076">
    <property type="protein sequence ID" value="HGZ60096.1"/>
    <property type="molecule type" value="Genomic_DNA"/>
</dbReference>
<keyword evidence="4" id="KW-0560">Oxidoreductase</keyword>
<dbReference type="InterPro" id="IPR033248">
    <property type="entry name" value="Transketolase_C"/>
</dbReference>
<evidence type="ECO:0000256" key="3">
    <source>
        <dbReference type="ARBA" id="ARBA00012691"/>
    </source>
</evidence>